<evidence type="ECO:0000313" key="1">
    <source>
        <dbReference type="EMBL" id="CCQ48743.1"/>
    </source>
</evidence>
<comment type="caution">
    <text evidence="1">The sequence shown here is derived from an EMBL/GenBank/DDBJ whole genome shotgun (WGS) entry which is preliminary data.</text>
</comment>
<reference evidence="1 2" key="2">
    <citation type="submission" date="2013-09" db="EMBL/GenBank/DDBJ databases">
        <title>Whole genome comparison of six Crocosphaera watsonii strains with differing phenotypes.</title>
        <authorList>
            <person name="Bench S.R."/>
            <person name="Heller P."/>
            <person name="Frank I."/>
            <person name="Arciniega M."/>
            <person name="Shilova I.N."/>
            <person name="Zehr J.P."/>
        </authorList>
    </citation>
    <scope>NUCLEOTIDE SEQUENCE [LARGE SCALE GENOMIC DNA]</scope>
    <source>
        <strain evidence="1 2">WH 8502</strain>
    </source>
</reference>
<dbReference type="EMBL" id="CAQK01000006">
    <property type="protein sequence ID" value="CCQ48743.1"/>
    <property type="molecule type" value="Genomic_DNA"/>
</dbReference>
<accession>T2I751</accession>
<protein>
    <submittedName>
        <fullName evidence="1">Uncharacterized protein</fullName>
    </submittedName>
</protein>
<sequence length="38" mass="4390">MLFSLAIPIIKDFRLKRIANLKEMWGTNFGRVDPDVIA</sequence>
<name>T2I751_CROWT</name>
<evidence type="ECO:0000313" key="2">
    <source>
        <dbReference type="Proteomes" id="UP000018348"/>
    </source>
</evidence>
<organism evidence="1 2">
    <name type="scientific">Crocosphaera watsonii WH 8502</name>
    <dbReference type="NCBI Taxonomy" id="423474"/>
    <lineage>
        <taxon>Bacteria</taxon>
        <taxon>Bacillati</taxon>
        <taxon>Cyanobacteriota</taxon>
        <taxon>Cyanophyceae</taxon>
        <taxon>Oscillatoriophycideae</taxon>
        <taxon>Chroococcales</taxon>
        <taxon>Aphanothecaceae</taxon>
        <taxon>Crocosphaera</taxon>
    </lineage>
</organism>
<dbReference type="Proteomes" id="UP000018348">
    <property type="component" value="Unassembled WGS sequence"/>
</dbReference>
<dbReference type="AlphaFoldDB" id="T2I751"/>
<gene>
    <name evidence="1" type="ORF">CWATWH8502_2300</name>
</gene>
<proteinExistence type="predicted"/>
<reference evidence="1 2" key="1">
    <citation type="submission" date="2013-01" db="EMBL/GenBank/DDBJ databases">
        <authorList>
            <person name="Bench S."/>
        </authorList>
    </citation>
    <scope>NUCLEOTIDE SEQUENCE [LARGE SCALE GENOMIC DNA]</scope>
    <source>
        <strain evidence="1 2">WH 8502</strain>
    </source>
</reference>